<name>A0A226WYN9_CABSO</name>
<proteinExistence type="predicted"/>
<dbReference type="EMBL" id="MTHB01000159">
    <property type="protein sequence ID" value="OXC75880.1"/>
    <property type="molecule type" value="Genomic_DNA"/>
</dbReference>
<protein>
    <submittedName>
        <fullName evidence="1">Uncharacterized protein</fullName>
    </submittedName>
</protein>
<accession>A0A226WYN9</accession>
<dbReference type="Proteomes" id="UP000214720">
    <property type="component" value="Unassembled WGS sequence"/>
</dbReference>
<reference evidence="2" key="1">
    <citation type="submission" date="2017-01" db="EMBL/GenBank/DDBJ databases">
        <title>Genome Analysis of Deinococcus marmoris KOPRI26562.</title>
        <authorList>
            <person name="Kim J.H."/>
            <person name="Oh H.-M."/>
        </authorList>
    </citation>
    <scope>NUCLEOTIDE SEQUENCE [LARGE SCALE GENOMIC DNA]</scope>
    <source>
        <strain evidence="2">PAMC 26633</strain>
    </source>
</reference>
<organism evidence="1 2">
    <name type="scientific">Caballeronia sordidicola</name>
    <name type="common">Burkholderia sordidicola</name>
    <dbReference type="NCBI Taxonomy" id="196367"/>
    <lineage>
        <taxon>Bacteria</taxon>
        <taxon>Pseudomonadati</taxon>
        <taxon>Pseudomonadota</taxon>
        <taxon>Betaproteobacteria</taxon>
        <taxon>Burkholderiales</taxon>
        <taxon>Burkholderiaceae</taxon>
        <taxon>Caballeronia</taxon>
    </lineage>
</organism>
<comment type="caution">
    <text evidence="1">The sequence shown here is derived from an EMBL/GenBank/DDBJ whole genome shotgun (WGS) entry which is preliminary data.</text>
</comment>
<evidence type="ECO:0000313" key="1">
    <source>
        <dbReference type="EMBL" id="OXC75880.1"/>
    </source>
</evidence>
<evidence type="ECO:0000313" key="2">
    <source>
        <dbReference type="Proteomes" id="UP000214720"/>
    </source>
</evidence>
<dbReference type="AlphaFoldDB" id="A0A226WYN9"/>
<sequence>MIDFHKTVQVFDTARGCQNGHRRTQVVRAGSLTRNNIALQGDLNVG</sequence>
<gene>
    <name evidence="1" type="ORF">BSU04_24500</name>
</gene>